<dbReference type="InterPro" id="IPR051910">
    <property type="entry name" value="ComF/GntX_DNA_util-trans"/>
</dbReference>
<organism evidence="3 4">
    <name type="scientific">Candidatus Lachnoclostridium stercorigallinarum</name>
    <dbReference type="NCBI Taxonomy" id="2838634"/>
    <lineage>
        <taxon>Bacteria</taxon>
        <taxon>Bacillati</taxon>
        <taxon>Bacillota</taxon>
        <taxon>Clostridia</taxon>
        <taxon>Lachnospirales</taxon>
        <taxon>Lachnospiraceae</taxon>
    </lineage>
</organism>
<comment type="similarity">
    <text evidence="1">Belongs to the ComF/GntX family.</text>
</comment>
<evidence type="ECO:0000313" key="4">
    <source>
        <dbReference type="Proteomes" id="UP000824101"/>
    </source>
</evidence>
<feature type="domain" description="Double zinc ribbon" evidence="2">
    <location>
        <begin position="9"/>
        <end position="66"/>
    </location>
</feature>
<evidence type="ECO:0000259" key="2">
    <source>
        <dbReference type="Pfam" id="PF18912"/>
    </source>
</evidence>
<dbReference type="PANTHER" id="PTHR47505:SF1">
    <property type="entry name" value="DNA UTILIZATION PROTEIN YHGH"/>
    <property type="match status" value="1"/>
</dbReference>
<dbReference type="SUPFAM" id="SSF53271">
    <property type="entry name" value="PRTase-like"/>
    <property type="match status" value="1"/>
</dbReference>
<reference evidence="3" key="1">
    <citation type="journal article" date="2021" name="PeerJ">
        <title>Extensive microbial diversity within the chicken gut microbiome revealed by metagenomics and culture.</title>
        <authorList>
            <person name="Gilroy R."/>
            <person name="Ravi A."/>
            <person name="Getino M."/>
            <person name="Pursley I."/>
            <person name="Horton D.L."/>
            <person name="Alikhan N.F."/>
            <person name="Baker D."/>
            <person name="Gharbi K."/>
            <person name="Hall N."/>
            <person name="Watson M."/>
            <person name="Adriaenssens E.M."/>
            <person name="Foster-Nyarko E."/>
            <person name="Jarju S."/>
            <person name="Secka A."/>
            <person name="Antonio M."/>
            <person name="Oren A."/>
            <person name="Chaudhuri R.R."/>
            <person name="La Ragione R."/>
            <person name="Hildebrand F."/>
            <person name="Pallen M.J."/>
        </authorList>
    </citation>
    <scope>NUCLEOTIDE SEQUENCE</scope>
    <source>
        <strain evidence="3">ChiBcec1-1093</strain>
    </source>
</reference>
<dbReference type="PANTHER" id="PTHR47505">
    <property type="entry name" value="DNA UTILIZATION PROTEIN YHGH"/>
    <property type="match status" value="1"/>
</dbReference>
<dbReference type="InterPro" id="IPR044005">
    <property type="entry name" value="DZR_2"/>
</dbReference>
<comment type="caution">
    <text evidence="3">The sequence shown here is derived from an EMBL/GenBank/DDBJ whole genome shotgun (WGS) entry which is preliminary data.</text>
</comment>
<dbReference type="InterPro" id="IPR000836">
    <property type="entry name" value="PRTase_dom"/>
</dbReference>
<sequence length="242" mass="27670">MEEAADVLSELVFPRRCPVCDQVLPFRSGNICPGCFSRLSFTRSPVCKKCGKEVIGETTEYCDDCARRRKSFEYGIALLNYDDTAKRSMAKIKYRGRREYMDFYGEAIAKRYERRIRRMEADVLIPVPVHRQRLRERGFNQAEALAESISRHLPWELPVRTDILLRNKKTLPQKDLSAAERLKNLSQAFEADERKIASGIRRVILTDDIYTTGSTAEACSRVLLAAGAEQVYLLNVCIGHGR</sequence>
<dbReference type="Gene3D" id="3.40.50.2020">
    <property type="match status" value="1"/>
</dbReference>
<name>A0A9D2K7C1_9FIRM</name>
<gene>
    <name evidence="3" type="ORF">IAA17_11470</name>
</gene>
<dbReference type="CDD" id="cd06223">
    <property type="entry name" value="PRTases_typeI"/>
    <property type="match status" value="1"/>
</dbReference>
<evidence type="ECO:0000256" key="1">
    <source>
        <dbReference type="ARBA" id="ARBA00008007"/>
    </source>
</evidence>
<dbReference type="InterPro" id="IPR029057">
    <property type="entry name" value="PRTase-like"/>
</dbReference>
<dbReference type="EMBL" id="DXBC01000184">
    <property type="protein sequence ID" value="HIZ80393.1"/>
    <property type="molecule type" value="Genomic_DNA"/>
</dbReference>
<protein>
    <submittedName>
        <fullName evidence="3">ComF family protein</fullName>
    </submittedName>
</protein>
<dbReference type="Proteomes" id="UP000824101">
    <property type="component" value="Unassembled WGS sequence"/>
</dbReference>
<dbReference type="Pfam" id="PF18912">
    <property type="entry name" value="DZR_2"/>
    <property type="match status" value="1"/>
</dbReference>
<proteinExistence type="inferred from homology"/>
<reference evidence="3" key="2">
    <citation type="submission" date="2021-04" db="EMBL/GenBank/DDBJ databases">
        <authorList>
            <person name="Gilroy R."/>
        </authorList>
    </citation>
    <scope>NUCLEOTIDE SEQUENCE</scope>
    <source>
        <strain evidence="3">ChiBcec1-1093</strain>
    </source>
</reference>
<accession>A0A9D2K7C1</accession>
<dbReference type="AlphaFoldDB" id="A0A9D2K7C1"/>
<evidence type="ECO:0000313" key="3">
    <source>
        <dbReference type="EMBL" id="HIZ80393.1"/>
    </source>
</evidence>